<dbReference type="KEGG" id="apro:F751_1849"/>
<feature type="domain" description="AB hydrolase-1" evidence="1">
    <location>
        <begin position="56"/>
        <end position="288"/>
    </location>
</feature>
<organism evidence="3 4">
    <name type="scientific">Auxenochlorella protothecoides</name>
    <name type="common">Green microalga</name>
    <name type="synonym">Chlorella protothecoides</name>
    <dbReference type="NCBI Taxonomy" id="3075"/>
    <lineage>
        <taxon>Eukaryota</taxon>
        <taxon>Viridiplantae</taxon>
        <taxon>Chlorophyta</taxon>
        <taxon>core chlorophytes</taxon>
        <taxon>Trebouxiophyceae</taxon>
        <taxon>Chlorellales</taxon>
        <taxon>Chlorellaceae</taxon>
        <taxon>Auxenochlorella</taxon>
    </lineage>
</organism>
<evidence type="ECO:0000313" key="3">
    <source>
        <dbReference type="EMBL" id="KFM24970.1"/>
    </source>
</evidence>
<dbReference type="EMBL" id="GDKF01010423">
    <property type="protein sequence ID" value="JAT68199.1"/>
    <property type="molecule type" value="Transcribed_RNA"/>
</dbReference>
<evidence type="ECO:0000313" key="4">
    <source>
        <dbReference type="Proteomes" id="UP000028924"/>
    </source>
</evidence>
<dbReference type="PRINTS" id="PR00111">
    <property type="entry name" value="ABHYDROLASE"/>
</dbReference>
<dbReference type="AlphaFoldDB" id="A0A087SGW6"/>
<dbReference type="GeneID" id="23613240"/>
<dbReference type="Pfam" id="PF00561">
    <property type="entry name" value="Abhydrolase_1"/>
    <property type="match status" value="1"/>
</dbReference>
<dbReference type="InterPro" id="IPR050471">
    <property type="entry name" value="AB_hydrolase"/>
</dbReference>
<dbReference type="PANTHER" id="PTHR43433">
    <property type="entry name" value="HYDROLASE, ALPHA/BETA FOLD FAMILY PROTEIN"/>
    <property type="match status" value="1"/>
</dbReference>
<dbReference type="InterPro" id="IPR029058">
    <property type="entry name" value="AB_hydrolase_fold"/>
</dbReference>
<dbReference type="STRING" id="3075.A0A087SGW6"/>
<dbReference type="InterPro" id="IPR000073">
    <property type="entry name" value="AB_hydrolase_1"/>
</dbReference>
<dbReference type="OrthoDB" id="294702at2759"/>
<name>A0A087SGW6_AUXPR</name>
<reference evidence="2" key="2">
    <citation type="submission" date="2015-08" db="EMBL/GenBank/DDBJ databases">
        <authorList>
            <person name="Babu N.S."/>
            <person name="Beckwith C.J."/>
            <person name="Beseler K.G."/>
            <person name="Brison A."/>
            <person name="Carone J.V."/>
            <person name="Caskin T.P."/>
            <person name="Diamond M."/>
            <person name="Durham M.E."/>
            <person name="Foxe J.M."/>
            <person name="Go M."/>
            <person name="Henderson B.A."/>
            <person name="Jones I.B."/>
            <person name="McGettigan J.A."/>
            <person name="Micheletti S.J."/>
            <person name="Nasrallah M.E."/>
            <person name="Ortiz D."/>
            <person name="Piller C.R."/>
            <person name="Privatt S.R."/>
            <person name="Schneider S.L."/>
            <person name="Sharp S."/>
            <person name="Smith T.C."/>
            <person name="Stanton J.D."/>
            <person name="Ullery H.E."/>
            <person name="Wilson R.J."/>
            <person name="Serrano M.G."/>
            <person name="Buck G."/>
            <person name="Lee V."/>
            <person name="Wang Y."/>
            <person name="Carvalho R."/>
            <person name="Voegtly L."/>
            <person name="Shi R."/>
            <person name="Duckworth R."/>
            <person name="Johnson A."/>
            <person name="Loviza R."/>
            <person name="Walstead R."/>
            <person name="Shah Z."/>
            <person name="Kiflezghi M."/>
            <person name="Wade K."/>
            <person name="Ball S.L."/>
            <person name="Bradley K.W."/>
            <person name="Asai D.J."/>
            <person name="Bowman C.A."/>
            <person name="Russell D.A."/>
            <person name="Pope W.H."/>
            <person name="Jacobs-Sera D."/>
            <person name="Hendrix R.W."/>
            <person name="Hatfull G.F."/>
        </authorList>
    </citation>
    <scope>NUCLEOTIDE SEQUENCE</scope>
</reference>
<dbReference type="Proteomes" id="UP000028924">
    <property type="component" value="Unassembled WGS sequence"/>
</dbReference>
<keyword evidence="4" id="KW-1185">Reference proteome</keyword>
<reference evidence="3 4" key="1">
    <citation type="journal article" date="2014" name="BMC Genomics">
        <title>Oil accumulation mechanisms of the oleaginous microalga Chlorella protothecoides revealed through its genome, transcriptomes, and proteomes.</title>
        <authorList>
            <person name="Gao C."/>
            <person name="Wang Y."/>
            <person name="Shen Y."/>
            <person name="Yan D."/>
            <person name="He X."/>
            <person name="Dai J."/>
            <person name="Wu Q."/>
        </authorList>
    </citation>
    <scope>NUCLEOTIDE SEQUENCE [LARGE SCALE GENOMIC DNA]</scope>
    <source>
        <strain evidence="3 4">0710</strain>
    </source>
</reference>
<proteinExistence type="predicted"/>
<evidence type="ECO:0000259" key="1">
    <source>
        <dbReference type="Pfam" id="PF00561"/>
    </source>
</evidence>
<accession>A0A087SGW6</accession>
<evidence type="ECO:0000313" key="2">
    <source>
        <dbReference type="EMBL" id="JAT68199.1"/>
    </source>
</evidence>
<dbReference type="PANTHER" id="PTHR43433:SF5">
    <property type="entry name" value="AB HYDROLASE-1 DOMAIN-CONTAINING PROTEIN"/>
    <property type="match status" value="1"/>
</dbReference>
<dbReference type="RefSeq" id="XP_011397858.1">
    <property type="nucleotide sequence ID" value="XM_011399556.1"/>
</dbReference>
<dbReference type="Gene3D" id="3.40.50.1820">
    <property type="entry name" value="alpha/beta hydrolase"/>
    <property type="match status" value="1"/>
</dbReference>
<protein>
    <submittedName>
        <fullName evidence="3">2-hydroxymuconate semialdehyde hydrolase</fullName>
    </submittedName>
</protein>
<dbReference type="SUPFAM" id="SSF53474">
    <property type="entry name" value="alpha/beta-Hydrolases"/>
    <property type="match status" value="1"/>
</dbReference>
<sequence length="305" mass="32360">MRTLPPLPDGLQLHTLSDGRQLAYQILGAEPGPSTLTAMYHHGTPSCYMEGLALEEAARAAGIRLVAMDRCGIGASTRRSRSSLATVAGDTLALMDALAIPRAIQIGNSGGGPYAAACAALHPDRTSALVLMAALASTSGPDRGLLRSLGMMDKTTFWMAKLPLGGLWAVNWGLKYMATNHAETLIKHAPEGLAKVDGELMQTDPRVKEMFAGVLTHAYRNGVRGMARDYRVLGTKWGVDLSTIKCRTIIWHGAEDISVPPAHGEWWAKTIPAAQLTIVPGEGHITLMIRQAGPILEAAAAAARG</sequence>
<gene>
    <name evidence="3" type="ORF">F751_1849</name>
    <name evidence="2" type="ORF">g.5571</name>
</gene>
<dbReference type="EMBL" id="KL662111">
    <property type="protein sequence ID" value="KFM24970.1"/>
    <property type="molecule type" value="Genomic_DNA"/>
</dbReference>
<keyword evidence="3" id="KW-0378">Hydrolase</keyword>
<dbReference type="eggNOG" id="ENOG502QS8H">
    <property type="taxonomic scope" value="Eukaryota"/>
</dbReference>
<dbReference type="GO" id="GO:0016787">
    <property type="term" value="F:hydrolase activity"/>
    <property type="evidence" value="ECO:0007669"/>
    <property type="project" value="UniProtKB-KW"/>
</dbReference>